<evidence type="ECO:0000313" key="3">
    <source>
        <dbReference type="Proteomes" id="UP000027920"/>
    </source>
</evidence>
<dbReference type="OrthoDB" id="1393670at2759"/>
<name>A0A072P6F9_9EURO</name>
<dbReference type="GO" id="GO:0016787">
    <property type="term" value="F:hydrolase activity"/>
    <property type="evidence" value="ECO:0007669"/>
    <property type="project" value="InterPro"/>
</dbReference>
<dbReference type="Proteomes" id="UP000027920">
    <property type="component" value="Unassembled WGS sequence"/>
</dbReference>
<comment type="caution">
    <text evidence="2">The sequence shown here is derived from an EMBL/GenBank/DDBJ whole genome shotgun (WGS) entry which is preliminary data.</text>
</comment>
<dbReference type="Pfam" id="PF01738">
    <property type="entry name" value="DLH"/>
    <property type="match status" value="1"/>
</dbReference>
<protein>
    <recommendedName>
        <fullName evidence="1">Dienelactone hydrolase domain-containing protein</fullName>
    </recommendedName>
</protein>
<evidence type="ECO:0000313" key="2">
    <source>
        <dbReference type="EMBL" id="KEF51200.1"/>
    </source>
</evidence>
<dbReference type="AlphaFoldDB" id="A0A072P6F9"/>
<dbReference type="PANTHER" id="PTHR17630:SF44">
    <property type="entry name" value="PROTEIN AIM2"/>
    <property type="match status" value="1"/>
</dbReference>
<dbReference type="RefSeq" id="XP_013253790.1">
    <property type="nucleotide sequence ID" value="XM_013398336.1"/>
</dbReference>
<dbReference type="STRING" id="1182545.A0A072P6F9"/>
<dbReference type="InterPro" id="IPR029058">
    <property type="entry name" value="AB_hydrolase_fold"/>
</dbReference>
<evidence type="ECO:0000259" key="1">
    <source>
        <dbReference type="Pfam" id="PF01738"/>
    </source>
</evidence>
<dbReference type="PANTHER" id="PTHR17630">
    <property type="entry name" value="DIENELACTONE HYDROLASE"/>
    <property type="match status" value="1"/>
</dbReference>
<dbReference type="Gene3D" id="3.40.50.1820">
    <property type="entry name" value="alpha/beta hydrolase"/>
    <property type="match status" value="1"/>
</dbReference>
<reference evidence="2 3" key="1">
    <citation type="submission" date="2013-03" db="EMBL/GenBank/DDBJ databases">
        <title>The Genome Sequence of Exophiala aquamarina CBS 119918.</title>
        <authorList>
            <consortium name="The Broad Institute Genomics Platform"/>
            <person name="Cuomo C."/>
            <person name="de Hoog S."/>
            <person name="Gorbushina A."/>
            <person name="Walker B."/>
            <person name="Young S.K."/>
            <person name="Zeng Q."/>
            <person name="Gargeya S."/>
            <person name="Fitzgerald M."/>
            <person name="Haas B."/>
            <person name="Abouelleil A."/>
            <person name="Allen A.W."/>
            <person name="Alvarado L."/>
            <person name="Arachchi H.M."/>
            <person name="Berlin A.M."/>
            <person name="Chapman S.B."/>
            <person name="Gainer-Dewar J."/>
            <person name="Goldberg J."/>
            <person name="Griggs A."/>
            <person name="Gujja S."/>
            <person name="Hansen M."/>
            <person name="Howarth C."/>
            <person name="Imamovic A."/>
            <person name="Ireland A."/>
            <person name="Larimer J."/>
            <person name="McCowan C."/>
            <person name="Murphy C."/>
            <person name="Pearson M."/>
            <person name="Poon T.W."/>
            <person name="Priest M."/>
            <person name="Roberts A."/>
            <person name="Saif S."/>
            <person name="Shea T."/>
            <person name="Sisk P."/>
            <person name="Sykes S."/>
            <person name="Wortman J."/>
            <person name="Nusbaum C."/>
            <person name="Birren B."/>
        </authorList>
    </citation>
    <scope>NUCLEOTIDE SEQUENCE [LARGE SCALE GENOMIC DNA]</scope>
    <source>
        <strain evidence="2 3">CBS 119918</strain>
    </source>
</reference>
<dbReference type="HOGENOM" id="CLU_054590_2_1_1"/>
<dbReference type="GeneID" id="25287597"/>
<accession>A0A072P6F9</accession>
<feature type="domain" description="Dienelactone hydrolase" evidence="1">
    <location>
        <begin position="29"/>
        <end position="264"/>
    </location>
</feature>
<dbReference type="VEuPathDB" id="FungiDB:A1O9_12703"/>
<keyword evidence="3" id="KW-1185">Reference proteome</keyword>
<dbReference type="EMBL" id="AMGV01000026">
    <property type="protein sequence ID" value="KEF51200.1"/>
    <property type="molecule type" value="Genomic_DNA"/>
</dbReference>
<organism evidence="2 3">
    <name type="scientific">Exophiala aquamarina CBS 119918</name>
    <dbReference type="NCBI Taxonomy" id="1182545"/>
    <lineage>
        <taxon>Eukaryota</taxon>
        <taxon>Fungi</taxon>
        <taxon>Dikarya</taxon>
        <taxon>Ascomycota</taxon>
        <taxon>Pezizomycotina</taxon>
        <taxon>Eurotiomycetes</taxon>
        <taxon>Chaetothyriomycetidae</taxon>
        <taxon>Chaetothyriales</taxon>
        <taxon>Herpotrichiellaceae</taxon>
        <taxon>Exophiala</taxon>
    </lineage>
</organism>
<gene>
    <name evidence="2" type="ORF">A1O9_12703</name>
</gene>
<proteinExistence type="predicted"/>
<sequence length="267" mass="29945">MLPDAVYLGVQHQVHSYQPKGRVARLGEIDVYVSASSQPIHPQHVLVILPDGFGHAKHNFVLADLFAEKLGIQAMVPDYFKGEGLPVELLKYRRQPGVAIGDHNWPEDAKNTIRNTNIEVWLTRHPHERIEELLRGFVVAVYQIAPNTTFLGIGYCFGGKYVFTMAKEVFKAAAAFHPSFVIHEDLKGIRVPIYVGLAGNDVMVPASLPEDLKSWIQQEQIQAIQEIYPNMPHGFAARPEAEDPANRDQFERALKAAVDFFQRTLAA</sequence>
<dbReference type="InterPro" id="IPR002925">
    <property type="entry name" value="Dienelactn_hydro"/>
</dbReference>
<dbReference type="SUPFAM" id="SSF53474">
    <property type="entry name" value="alpha/beta-Hydrolases"/>
    <property type="match status" value="1"/>
</dbReference>